<evidence type="ECO:0000313" key="2">
    <source>
        <dbReference type="EMBL" id="CAG2188859.1"/>
    </source>
</evidence>
<sequence>MSTKRKHEVPDQQEPKRRHTEVPGQQDPVRKKFFDHIYGNKFWGPYLSERQWCTVREETLGNCWDSTSYEKITLDSYRWGEDGIFGLCDEQQQLCMGLTLWNGKDSVVKERFFGLTGPQGNHGEDVKELISIHRTYRAEQRGDHQDNQNMRYWTLVCLMTAIGRLWLSIPNLKMTPFCVDIQ</sequence>
<protein>
    <submittedName>
        <fullName evidence="2">Uncharacterized protein YMR196W</fullName>
    </submittedName>
</protein>
<dbReference type="EMBL" id="CAJPWZ010000276">
    <property type="protein sequence ID" value="CAG2188859.1"/>
    <property type="molecule type" value="Genomic_DNA"/>
</dbReference>
<evidence type="ECO:0000313" key="3">
    <source>
        <dbReference type="Proteomes" id="UP000683360"/>
    </source>
</evidence>
<gene>
    <name evidence="2" type="ORF">MEDL_4218</name>
</gene>
<dbReference type="Proteomes" id="UP000683360">
    <property type="component" value="Unassembled WGS sequence"/>
</dbReference>
<accession>A0A8S3PYK0</accession>
<organism evidence="2 3">
    <name type="scientific">Mytilus edulis</name>
    <name type="common">Blue mussel</name>
    <dbReference type="NCBI Taxonomy" id="6550"/>
    <lineage>
        <taxon>Eukaryota</taxon>
        <taxon>Metazoa</taxon>
        <taxon>Spiralia</taxon>
        <taxon>Lophotrochozoa</taxon>
        <taxon>Mollusca</taxon>
        <taxon>Bivalvia</taxon>
        <taxon>Autobranchia</taxon>
        <taxon>Pteriomorphia</taxon>
        <taxon>Mytilida</taxon>
        <taxon>Mytiloidea</taxon>
        <taxon>Mytilidae</taxon>
        <taxon>Mytilinae</taxon>
        <taxon>Mytilus</taxon>
    </lineage>
</organism>
<feature type="region of interest" description="Disordered" evidence="1">
    <location>
        <begin position="1"/>
        <end position="25"/>
    </location>
</feature>
<reference evidence="2" key="1">
    <citation type="submission" date="2021-03" db="EMBL/GenBank/DDBJ databases">
        <authorList>
            <person name="Bekaert M."/>
        </authorList>
    </citation>
    <scope>NUCLEOTIDE SEQUENCE</scope>
</reference>
<proteinExistence type="predicted"/>
<comment type="caution">
    <text evidence="2">The sequence shown here is derived from an EMBL/GenBank/DDBJ whole genome shotgun (WGS) entry which is preliminary data.</text>
</comment>
<keyword evidence="3" id="KW-1185">Reference proteome</keyword>
<dbReference type="AlphaFoldDB" id="A0A8S3PYK0"/>
<name>A0A8S3PYK0_MYTED</name>
<dbReference type="OrthoDB" id="14419at2759"/>
<evidence type="ECO:0000256" key="1">
    <source>
        <dbReference type="SAM" id="MobiDB-lite"/>
    </source>
</evidence>